<evidence type="ECO:0000313" key="3">
    <source>
        <dbReference type="Proteomes" id="UP000050277"/>
    </source>
</evidence>
<reference evidence="1 3" key="1">
    <citation type="submission" date="2015-07" db="EMBL/GenBank/DDBJ databases">
        <title>Whole genome sequence of Herpetosiphon geysericola DSM 7119.</title>
        <authorList>
            <person name="Hemp J."/>
            <person name="Ward L.M."/>
            <person name="Pace L.A."/>
            <person name="Fischer W.W."/>
        </authorList>
    </citation>
    <scope>NUCLEOTIDE SEQUENCE [LARGE SCALE GENOMIC DNA]</scope>
    <source>
        <strain evidence="1 3">DSM 7119</strain>
    </source>
</reference>
<gene>
    <name evidence="1" type="ORF">SE18_25425</name>
    <name evidence="2" type="ORF">SE18_25955</name>
</gene>
<comment type="caution">
    <text evidence="1">The sequence shown here is derived from an EMBL/GenBank/DDBJ whole genome shotgun (WGS) entry which is preliminary data.</text>
</comment>
<dbReference type="EMBL" id="LGKP01000042">
    <property type="protein sequence ID" value="KPL79939.1"/>
    <property type="molecule type" value="Genomic_DNA"/>
</dbReference>
<name>A0A0P6YD54_9CHLR</name>
<protein>
    <submittedName>
        <fullName evidence="1">Uncharacterized protein</fullName>
    </submittedName>
</protein>
<dbReference type="EMBL" id="LGKP01000042">
    <property type="protein sequence ID" value="KPL80028.1"/>
    <property type="molecule type" value="Genomic_DNA"/>
</dbReference>
<evidence type="ECO:0000313" key="1">
    <source>
        <dbReference type="EMBL" id="KPL79939.1"/>
    </source>
</evidence>
<organism evidence="1 3">
    <name type="scientific">Herpetosiphon geysericola</name>
    <dbReference type="NCBI Taxonomy" id="70996"/>
    <lineage>
        <taxon>Bacteria</taxon>
        <taxon>Bacillati</taxon>
        <taxon>Chloroflexota</taxon>
        <taxon>Chloroflexia</taxon>
        <taxon>Herpetosiphonales</taxon>
        <taxon>Herpetosiphonaceae</taxon>
        <taxon>Herpetosiphon</taxon>
    </lineage>
</organism>
<proteinExistence type="predicted"/>
<accession>A0A0P6YD54</accession>
<evidence type="ECO:0000313" key="2">
    <source>
        <dbReference type="EMBL" id="KPL80028.1"/>
    </source>
</evidence>
<keyword evidence="3" id="KW-1185">Reference proteome</keyword>
<sequence length="183" mass="20868">MKESYGYLPLANLSELWDIHRFNLALLEKQAAQYGSAAVPLLTQNEIKNEQLILKELHAEFDRRGELPQPINPQKTVGRQLYQLILLEDEQRALLAHIAQAQRSLPRFERQPVTLLQVNEGPDYIHHPGFAKRKIPVYHGDLNALAREGLLVASRTRKGTPTYDITAHGFAYVDYMISLQSQS</sequence>
<dbReference type="AlphaFoldDB" id="A0A0P6YD54"/>
<dbReference type="Proteomes" id="UP000050277">
    <property type="component" value="Unassembled WGS sequence"/>
</dbReference>
<dbReference type="RefSeq" id="WP_054537280.1">
    <property type="nucleotide sequence ID" value="NZ_LGKP01000042.1"/>
</dbReference>